<dbReference type="InterPro" id="IPR051283">
    <property type="entry name" value="Sec_Metabolite_Acyltrans"/>
</dbReference>
<evidence type="ECO:0000313" key="2">
    <source>
        <dbReference type="EMBL" id="KAK0506833.1"/>
    </source>
</evidence>
<dbReference type="InterPro" id="IPR023213">
    <property type="entry name" value="CAT-like_dom_sf"/>
</dbReference>
<dbReference type="Proteomes" id="UP001166286">
    <property type="component" value="Unassembled WGS sequence"/>
</dbReference>
<keyword evidence="3" id="KW-1185">Reference proteome</keyword>
<sequence>MAILECPPFPLTPIDNVMPRHYVTKLLFFPKLPGSDMFAIKETLQSGLAETLKAFPPLSGTVQVIQTGVQQGTLYVSAPWNNISKVFHVRDLRDMRSLNYADIRNRNFPVQTSDRSVFTPLADINYQARQKPVMLVQMNIIRGGFIVALSMHHSFTDANGTVAVARVWAAYCRRENGSRLLTRDIVERERLMQWSEGERASVGELQQVFLLPTQAQAQSTVLSGDNIGMAKGIRRMGHGILPTQPQTQSTALSDDSTSEAKDIPILGHGTQSNIFFFSRTKLAELKSMASKKERDENGSRWVSTNDALCSLIGCCVHSASALDAEGHDKQAVIDIAVNMRPFLDPPLPSDSIGNVLNRLRIIVPRNTIEPTPKRVTEIAYLIRQKFKLLDQESFRRGISFLKSLPDISRADILVPESQDVIGFSSWSKLNFYDIDWGNVVGTKIERVRPCIPPGFKDFAIILPELKTPRFETDQCGLEVSIWVEESTMERLKQDQLFNRFAECRC</sequence>
<reference evidence="2" key="1">
    <citation type="submission" date="2023-03" db="EMBL/GenBank/DDBJ databases">
        <title>Complete genome of Cladonia borealis.</title>
        <authorList>
            <person name="Park H."/>
        </authorList>
    </citation>
    <scope>NUCLEOTIDE SEQUENCE</scope>
    <source>
        <strain evidence="2">ANT050790</strain>
    </source>
</reference>
<protein>
    <recommendedName>
        <fullName evidence="4">Transferase</fullName>
    </recommendedName>
</protein>
<evidence type="ECO:0000256" key="1">
    <source>
        <dbReference type="ARBA" id="ARBA00022679"/>
    </source>
</evidence>
<dbReference type="GO" id="GO:0016740">
    <property type="term" value="F:transferase activity"/>
    <property type="evidence" value="ECO:0007669"/>
    <property type="project" value="UniProtKB-KW"/>
</dbReference>
<dbReference type="Gene3D" id="3.30.559.10">
    <property type="entry name" value="Chloramphenicol acetyltransferase-like domain"/>
    <property type="match status" value="2"/>
</dbReference>
<dbReference type="EMBL" id="JAFEKC020000037">
    <property type="protein sequence ID" value="KAK0506833.1"/>
    <property type="molecule type" value="Genomic_DNA"/>
</dbReference>
<gene>
    <name evidence="2" type="ORF">JMJ35_010746</name>
</gene>
<name>A0AA39UWW6_9LECA</name>
<evidence type="ECO:0008006" key="4">
    <source>
        <dbReference type="Google" id="ProtNLM"/>
    </source>
</evidence>
<dbReference type="PANTHER" id="PTHR31896:SF64">
    <property type="entry name" value="TRICHOTHECENE 3-O-ACETYLTRANSFERASE"/>
    <property type="match status" value="1"/>
</dbReference>
<comment type="caution">
    <text evidence="2">The sequence shown here is derived from an EMBL/GenBank/DDBJ whole genome shotgun (WGS) entry which is preliminary data.</text>
</comment>
<dbReference type="AlphaFoldDB" id="A0AA39UWW6"/>
<organism evidence="2 3">
    <name type="scientific">Cladonia borealis</name>
    <dbReference type="NCBI Taxonomy" id="184061"/>
    <lineage>
        <taxon>Eukaryota</taxon>
        <taxon>Fungi</taxon>
        <taxon>Dikarya</taxon>
        <taxon>Ascomycota</taxon>
        <taxon>Pezizomycotina</taxon>
        <taxon>Lecanoromycetes</taxon>
        <taxon>OSLEUM clade</taxon>
        <taxon>Lecanoromycetidae</taxon>
        <taxon>Lecanorales</taxon>
        <taxon>Lecanorineae</taxon>
        <taxon>Cladoniaceae</taxon>
        <taxon>Cladonia</taxon>
    </lineage>
</organism>
<dbReference type="PANTHER" id="PTHR31896">
    <property type="entry name" value="FAMILY REGULATORY PROTEIN, PUTATIVE (AFU_ORTHOLOGUE AFUA_3G14730)-RELATED"/>
    <property type="match status" value="1"/>
</dbReference>
<dbReference type="Pfam" id="PF02458">
    <property type="entry name" value="Transferase"/>
    <property type="match status" value="1"/>
</dbReference>
<proteinExistence type="predicted"/>
<accession>A0AA39UWW6</accession>
<keyword evidence="1" id="KW-0808">Transferase</keyword>
<evidence type="ECO:0000313" key="3">
    <source>
        <dbReference type="Proteomes" id="UP001166286"/>
    </source>
</evidence>